<feature type="transmembrane region" description="Helical" evidence="11">
    <location>
        <begin position="281"/>
        <end position="301"/>
    </location>
</feature>
<evidence type="ECO:0000256" key="8">
    <source>
        <dbReference type="ARBA" id="ARBA00023136"/>
    </source>
</evidence>
<evidence type="ECO:0000256" key="5">
    <source>
        <dbReference type="ARBA" id="ARBA00022519"/>
    </source>
</evidence>
<feature type="transmembrane region" description="Helical" evidence="11">
    <location>
        <begin position="59"/>
        <end position="78"/>
    </location>
</feature>
<evidence type="ECO:0000256" key="4">
    <source>
        <dbReference type="ARBA" id="ARBA00022475"/>
    </source>
</evidence>
<dbReference type="InterPro" id="IPR001851">
    <property type="entry name" value="ABC_transp_permease"/>
</dbReference>
<comment type="function">
    <text evidence="9">Part of the ABC transporter complex LsrABCD involved in autoinducer 2 (AI-2) import. Probably responsible for the translocation of the substrate across the membrane.</text>
</comment>
<keyword evidence="5" id="KW-0997">Cell inner membrane</keyword>
<accession>A5FXL8</accession>
<feature type="transmembrane region" description="Helical" evidence="11">
    <location>
        <begin position="225"/>
        <end position="247"/>
    </location>
</feature>
<dbReference type="GO" id="GO:0022857">
    <property type="term" value="F:transmembrane transporter activity"/>
    <property type="evidence" value="ECO:0007669"/>
    <property type="project" value="InterPro"/>
</dbReference>
<dbReference type="PANTHER" id="PTHR32196">
    <property type="entry name" value="ABC TRANSPORTER PERMEASE PROTEIN YPHD-RELATED-RELATED"/>
    <property type="match status" value="1"/>
</dbReference>
<dbReference type="STRING" id="349163.Acry_1138"/>
<evidence type="ECO:0000313" key="13">
    <source>
        <dbReference type="Proteomes" id="UP000000245"/>
    </source>
</evidence>
<comment type="subcellular location">
    <subcellularLocation>
        <location evidence="1">Cell membrane</location>
        <topology evidence="1">Multi-pass membrane protein</topology>
    </subcellularLocation>
</comment>
<dbReference type="GO" id="GO:0005886">
    <property type="term" value="C:plasma membrane"/>
    <property type="evidence" value="ECO:0007669"/>
    <property type="project" value="UniProtKB-SubCell"/>
</dbReference>
<evidence type="ECO:0000256" key="3">
    <source>
        <dbReference type="ARBA" id="ARBA00022448"/>
    </source>
</evidence>
<keyword evidence="3" id="KW-0813">Transport</keyword>
<dbReference type="RefSeq" id="WP_011942020.1">
    <property type="nucleotide sequence ID" value="NC_009484.1"/>
</dbReference>
<dbReference type="EMBL" id="CP000697">
    <property type="protein sequence ID" value="ABQ30350.1"/>
    <property type="molecule type" value="Genomic_DNA"/>
</dbReference>
<feature type="transmembrane region" description="Helical" evidence="11">
    <location>
        <begin position="85"/>
        <end position="103"/>
    </location>
</feature>
<keyword evidence="8 11" id="KW-0472">Membrane</keyword>
<feature type="transmembrane region" description="Helical" evidence="11">
    <location>
        <begin position="307"/>
        <end position="324"/>
    </location>
</feature>
<keyword evidence="13" id="KW-1185">Reference proteome</keyword>
<evidence type="ECO:0000256" key="2">
    <source>
        <dbReference type="ARBA" id="ARBA00011262"/>
    </source>
</evidence>
<keyword evidence="7 11" id="KW-1133">Transmembrane helix</keyword>
<evidence type="ECO:0000256" key="7">
    <source>
        <dbReference type="ARBA" id="ARBA00022989"/>
    </source>
</evidence>
<keyword evidence="6 11" id="KW-0812">Transmembrane</keyword>
<feature type="transmembrane region" description="Helical" evidence="11">
    <location>
        <begin position="176"/>
        <end position="196"/>
    </location>
</feature>
<feature type="transmembrane region" description="Helical" evidence="11">
    <location>
        <begin position="109"/>
        <end position="129"/>
    </location>
</feature>
<dbReference type="HOGENOM" id="CLU_028880_3_1_5"/>
<reference evidence="12 13" key="1">
    <citation type="submission" date="2007-05" db="EMBL/GenBank/DDBJ databases">
        <title>Complete sequence of chromosome of Acidiphilium cryptum JF-5.</title>
        <authorList>
            <consortium name="US DOE Joint Genome Institute"/>
            <person name="Copeland A."/>
            <person name="Lucas S."/>
            <person name="Lapidus A."/>
            <person name="Barry K."/>
            <person name="Detter J.C."/>
            <person name="Glavina del Rio T."/>
            <person name="Hammon N."/>
            <person name="Israni S."/>
            <person name="Dalin E."/>
            <person name="Tice H."/>
            <person name="Pitluck S."/>
            <person name="Sims D."/>
            <person name="Brettin T."/>
            <person name="Bruce D."/>
            <person name="Han C."/>
            <person name="Schmutz J."/>
            <person name="Larimer F."/>
            <person name="Land M."/>
            <person name="Hauser L."/>
            <person name="Kyrpides N."/>
            <person name="Kim E."/>
            <person name="Magnuson T."/>
            <person name="Richardson P."/>
        </authorList>
    </citation>
    <scope>NUCLEOTIDE SEQUENCE [LARGE SCALE GENOMIC DNA]</scope>
    <source>
        <strain evidence="12 13">JF-5</strain>
    </source>
</reference>
<name>A5FXL8_ACICJ</name>
<proteinExistence type="predicted"/>
<feature type="transmembrane region" description="Helical" evidence="11">
    <location>
        <begin position="136"/>
        <end position="156"/>
    </location>
</feature>
<gene>
    <name evidence="12" type="ordered locus">Acry_1138</name>
</gene>
<organism evidence="12 13">
    <name type="scientific">Acidiphilium cryptum (strain JF-5)</name>
    <dbReference type="NCBI Taxonomy" id="349163"/>
    <lineage>
        <taxon>Bacteria</taxon>
        <taxon>Pseudomonadati</taxon>
        <taxon>Pseudomonadota</taxon>
        <taxon>Alphaproteobacteria</taxon>
        <taxon>Acetobacterales</taxon>
        <taxon>Acidocellaceae</taxon>
        <taxon>Acidiphilium</taxon>
    </lineage>
</organism>
<sequence length="328" mass="33878">MTAPGKTARIGTGPAPFAARLGPAARRMLLSYLILLLVYGCAVAVNPEFLGWGTMRLQLVQATFIGLIAIGETFAILIGQIDLSVPWTITLSAILSTNLAAVYGHQWIAFAIVIAVGVAVGLLNTLGVFVLRVHSLIWTLSVNLLLQGIALVYTNAVAPTTHIPGAARTLALGNVGFMPAAFLVWIVCGATSILALRAMPFGRSIYAIGNSPAAALLSGVPIGRVTALIFVISATCAAFVGLLLSGYSSQAYLGMGNDYLLPPIAAVVIGGTRLSGGEGGYAGSIAGALTVVLLQAILVTLNISEGARQLVFGAILLALALLFLKRRS</sequence>
<dbReference type="CDD" id="cd06579">
    <property type="entry name" value="TM_PBP1_transp_AraH_like"/>
    <property type="match status" value="1"/>
</dbReference>
<dbReference type="PANTHER" id="PTHR32196:SF71">
    <property type="entry name" value="AUTOINDUCER 2 IMPORT SYSTEM PERMEASE PROTEIN LSRD"/>
    <property type="match status" value="1"/>
</dbReference>
<feature type="transmembrane region" description="Helical" evidence="11">
    <location>
        <begin position="29"/>
        <end position="47"/>
    </location>
</feature>
<evidence type="ECO:0000256" key="6">
    <source>
        <dbReference type="ARBA" id="ARBA00022692"/>
    </source>
</evidence>
<evidence type="ECO:0000256" key="10">
    <source>
        <dbReference type="ARBA" id="ARBA00039381"/>
    </source>
</evidence>
<evidence type="ECO:0000313" key="12">
    <source>
        <dbReference type="EMBL" id="ABQ30350.1"/>
    </source>
</evidence>
<feature type="transmembrane region" description="Helical" evidence="11">
    <location>
        <begin position="259"/>
        <end position="276"/>
    </location>
</feature>
<dbReference type="Pfam" id="PF02653">
    <property type="entry name" value="BPD_transp_2"/>
    <property type="match status" value="1"/>
</dbReference>
<dbReference type="eggNOG" id="COG1172">
    <property type="taxonomic scope" value="Bacteria"/>
</dbReference>
<dbReference type="KEGG" id="acr:Acry_1138"/>
<protein>
    <recommendedName>
        <fullName evidence="10">Autoinducer 2 import system permease protein LsrD</fullName>
    </recommendedName>
</protein>
<dbReference type="Proteomes" id="UP000000245">
    <property type="component" value="Chromosome"/>
</dbReference>
<keyword evidence="4" id="KW-1003">Cell membrane</keyword>
<evidence type="ECO:0000256" key="9">
    <source>
        <dbReference type="ARBA" id="ARBA00025439"/>
    </source>
</evidence>
<comment type="subunit">
    <text evidence="2">The complex is composed of two ATP-binding proteins (LsrA), two transmembrane proteins (LsrC and LsrD) and a solute-binding protein (LsrB).</text>
</comment>
<evidence type="ECO:0000256" key="11">
    <source>
        <dbReference type="SAM" id="Phobius"/>
    </source>
</evidence>
<dbReference type="AlphaFoldDB" id="A5FXL8"/>
<evidence type="ECO:0000256" key="1">
    <source>
        <dbReference type="ARBA" id="ARBA00004651"/>
    </source>
</evidence>